<evidence type="ECO:0000256" key="9">
    <source>
        <dbReference type="ARBA" id="ARBA00023136"/>
    </source>
</evidence>
<dbReference type="GO" id="GO:0046933">
    <property type="term" value="F:proton-transporting ATP synthase activity, rotational mechanism"/>
    <property type="evidence" value="ECO:0007669"/>
    <property type="project" value="UniProtKB-UniRule"/>
</dbReference>
<gene>
    <name evidence="13" type="primary">atpF</name>
    <name evidence="16" type="ORF">SAMN02746066_02048</name>
</gene>
<evidence type="ECO:0000256" key="13">
    <source>
        <dbReference type="HAMAP-Rule" id="MF_01398"/>
    </source>
</evidence>
<dbReference type="Proteomes" id="UP000184038">
    <property type="component" value="Unassembled WGS sequence"/>
</dbReference>
<dbReference type="HAMAP" id="MF_01398">
    <property type="entry name" value="ATP_synth_b_bprime"/>
    <property type="match status" value="1"/>
</dbReference>
<dbReference type="AlphaFoldDB" id="A0A1M7IZ67"/>
<evidence type="ECO:0000256" key="6">
    <source>
        <dbReference type="ARBA" id="ARBA00022781"/>
    </source>
</evidence>
<evidence type="ECO:0000256" key="11">
    <source>
        <dbReference type="ARBA" id="ARBA00025198"/>
    </source>
</evidence>
<comment type="subcellular location">
    <subcellularLocation>
        <location evidence="13">Cell membrane</location>
        <topology evidence="13">Single-pass membrane protein</topology>
    </subcellularLocation>
    <subcellularLocation>
        <location evidence="12">Endomembrane system</location>
        <topology evidence="12">Single-pass membrane protein</topology>
    </subcellularLocation>
</comment>
<comment type="subunit">
    <text evidence="13">F-type ATPases have 2 components, F(1) - the catalytic core - and F(0) - the membrane proton channel. F(1) has five subunits: alpha(3), beta(3), gamma(1), delta(1), epsilon(1). F(0) has three main subunits: a(1), b(2) and c(10-14). The alpha and beta chains form an alternating ring which encloses part of the gamma chain. F(1) is attached to F(0) by a central stalk formed by the gamma and epsilon chains, while a peripheral stalk is formed by the delta and b chains.</text>
</comment>
<comment type="function">
    <text evidence="11 13">F(1)F(0) ATP synthase produces ATP from ADP in the presence of a proton or sodium gradient. F-type ATPases consist of two structural domains, F(1) containing the extramembraneous catalytic core and F(0) containing the membrane proton channel, linked together by a central stalk and a peripheral stalk. During catalysis, ATP synthesis in the catalytic domain of F(1) is coupled via a rotary mechanism of the central stalk subunits to proton translocation.</text>
</comment>
<dbReference type="STRING" id="1120996.SAMN02746066_02048"/>
<evidence type="ECO:0000256" key="5">
    <source>
        <dbReference type="ARBA" id="ARBA00022692"/>
    </source>
</evidence>
<feature type="coiled-coil region" evidence="15">
    <location>
        <begin position="121"/>
        <end position="152"/>
    </location>
</feature>
<evidence type="ECO:0000313" key="16">
    <source>
        <dbReference type="EMBL" id="SHM46134.1"/>
    </source>
</evidence>
<dbReference type="PANTHER" id="PTHR33445">
    <property type="entry name" value="ATP SYNTHASE SUBUNIT B', CHLOROPLASTIC"/>
    <property type="match status" value="1"/>
</dbReference>
<dbReference type="GO" id="GO:0045259">
    <property type="term" value="C:proton-transporting ATP synthase complex"/>
    <property type="evidence" value="ECO:0007669"/>
    <property type="project" value="UniProtKB-KW"/>
</dbReference>
<keyword evidence="3 13" id="KW-1003">Cell membrane</keyword>
<keyword evidence="8 13" id="KW-0406">Ion transport</keyword>
<comment type="similarity">
    <text evidence="1 13 14">Belongs to the ATPase B chain family.</text>
</comment>
<evidence type="ECO:0000256" key="8">
    <source>
        <dbReference type="ARBA" id="ARBA00023065"/>
    </source>
</evidence>
<evidence type="ECO:0000256" key="7">
    <source>
        <dbReference type="ARBA" id="ARBA00022989"/>
    </source>
</evidence>
<evidence type="ECO:0000256" key="15">
    <source>
        <dbReference type="SAM" id="Coils"/>
    </source>
</evidence>
<dbReference type="InterPro" id="IPR005864">
    <property type="entry name" value="ATP_synth_F0_bsu_bac"/>
</dbReference>
<dbReference type="CDD" id="cd06503">
    <property type="entry name" value="ATP-synt_Fo_b"/>
    <property type="match status" value="1"/>
</dbReference>
<sequence length="189" mass="21031">MSSIILASTGVLEASEGMAGRIFGLDMQLFVDAAILALAVFALFTLLSYLLFNPARELLRKRQEKIKSEMDFAATEKADAVSYKAEYDNKLKSVNKEAEVILSQTRKKALKKETEIVDEAKAEATRIIDRANKEAELEKSKMKDEVKQEMISVAAIMAGKIISTSIDEDEQAKLIEDTLTEMGDDTWQS</sequence>
<evidence type="ECO:0000313" key="17">
    <source>
        <dbReference type="Proteomes" id="UP000184038"/>
    </source>
</evidence>
<accession>A0A1M7IZ67</accession>
<feature type="transmembrane region" description="Helical" evidence="13">
    <location>
        <begin position="29"/>
        <end position="52"/>
    </location>
</feature>
<keyword evidence="4 13" id="KW-0138">CF(0)</keyword>
<evidence type="ECO:0000256" key="1">
    <source>
        <dbReference type="ARBA" id="ARBA00005513"/>
    </source>
</evidence>
<dbReference type="GO" id="GO:0012505">
    <property type="term" value="C:endomembrane system"/>
    <property type="evidence" value="ECO:0007669"/>
    <property type="project" value="UniProtKB-SubCell"/>
</dbReference>
<evidence type="ECO:0000256" key="10">
    <source>
        <dbReference type="ARBA" id="ARBA00023310"/>
    </source>
</evidence>
<organism evidence="16 17">
    <name type="scientific">Anaerosporobacter mobilis DSM 15930</name>
    <dbReference type="NCBI Taxonomy" id="1120996"/>
    <lineage>
        <taxon>Bacteria</taxon>
        <taxon>Bacillati</taxon>
        <taxon>Bacillota</taxon>
        <taxon>Clostridia</taxon>
        <taxon>Lachnospirales</taxon>
        <taxon>Lachnospiraceae</taxon>
        <taxon>Anaerosporobacter</taxon>
    </lineage>
</organism>
<dbReference type="GO" id="GO:0046961">
    <property type="term" value="F:proton-transporting ATPase activity, rotational mechanism"/>
    <property type="evidence" value="ECO:0007669"/>
    <property type="project" value="TreeGrafter"/>
</dbReference>
<dbReference type="InterPro" id="IPR002146">
    <property type="entry name" value="ATP_synth_b/b'su_bac/chlpt"/>
</dbReference>
<dbReference type="InterPro" id="IPR050059">
    <property type="entry name" value="ATP_synthase_B_chain"/>
</dbReference>
<dbReference type="GO" id="GO:0005886">
    <property type="term" value="C:plasma membrane"/>
    <property type="evidence" value="ECO:0007669"/>
    <property type="project" value="UniProtKB-SubCell"/>
</dbReference>
<evidence type="ECO:0000256" key="2">
    <source>
        <dbReference type="ARBA" id="ARBA00022448"/>
    </source>
</evidence>
<keyword evidence="6 13" id="KW-0375">Hydrogen ion transport</keyword>
<keyword evidence="9 13" id="KW-0472">Membrane</keyword>
<protein>
    <recommendedName>
        <fullName evidence="13">ATP synthase subunit b</fullName>
    </recommendedName>
    <alternativeName>
        <fullName evidence="13">ATP synthase F(0) sector subunit b</fullName>
    </alternativeName>
    <alternativeName>
        <fullName evidence="13">ATPase subunit I</fullName>
    </alternativeName>
    <alternativeName>
        <fullName evidence="13">F-type ATPase subunit b</fullName>
        <shortName evidence="13">F-ATPase subunit b</shortName>
    </alternativeName>
</protein>
<dbReference type="PANTHER" id="PTHR33445:SF1">
    <property type="entry name" value="ATP SYNTHASE SUBUNIT B"/>
    <property type="match status" value="1"/>
</dbReference>
<dbReference type="EMBL" id="FRCP01000010">
    <property type="protein sequence ID" value="SHM46134.1"/>
    <property type="molecule type" value="Genomic_DNA"/>
</dbReference>
<keyword evidence="17" id="KW-1185">Reference proteome</keyword>
<proteinExistence type="inferred from homology"/>
<dbReference type="Pfam" id="PF00430">
    <property type="entry name" value="ATP-synt_B"/>
    <property type="match status" value="1"/>
</dbReference>
<keyword evidence="15" id="KW-0175">Coiled coil</keyword>
<evidence type="ECO:0000256" key="3">
    <source>
        <dbReference type="ARBA" id="ARBA00022475"/>
    </source>
</evidence>
<keyword evidence="2 13" id="KW-0813">Transport</keyword>
<keyword evidence="5 13" id="KW-0812">Transmembrane</keyword>
<dbReference type="NCBIfam" id="TIGR01144">
    <property type="entry name" value="ATP_synt_b"/>
    <property type="match status" value="1"/>
</dbReference>
<keyword evidence="10 13" id="KW-0066">ATP synthesis</keyword>
<evidence type="ECO:0000256" key="14">
    <source>
        <dbReference type="RuleBase" id="RU003848"/>
    </source>
</evidence>
<name>A0A1M7IZ67_9FIRM</name>
<evidence type="ECO:0000256" key="4">
    <source>
        <dbReference type="ARBA" id="ARBA00022547"/>
    </source>
</evidence>
<evidence type="ECO:0000256" key="12">
    <source>
        <dbReference type="ARBA" id="ARBA00037847"/>
    </source>
</evidence>
<dbReference type="RefSeq" id="WP_330393777.1">
    <property type="nucleotide sequence ID" value="NZ_FRCP01000010.1"/>
</dbReference>
<reference evidence="16 17" key="1">
    <citation type="submission" date="2016-11" db="EMBL/GenBank/DDBJ databases">
        <authorList>
            <person name="Jaros S."/>
            <person name="Januszkiewicz K."/>
            <person name="Wedrychowicz H."/>
        </authorList>
    </citation>
    <scope>NUCLEOTIDE SEQUENCE [LARGE SCALE GENOMIC DNA]</scope>
    <source>
        <strain evidence="16 17">DSM 15930</strain>
    </source>
</reference>
<keyword evidence="7 13" id="KW-1133">Transmembrane helix</keyword>
<comment type="function">
    <text evidence="13">Component of the F(0) channel, it forms part of the peripheral stalk, linking F(1) to F(0).</text>
</comment>